<evidence type="ECO:0000313" key="3">
    <source>
        <dbReference type="EMBL" id="MDW0110535.1"/>
    </source>
</evidence>
<dbReference type="SMART" id="SM00530">
    <property type="entry name" value="HTH_XRE"/>
    <property type="match status" value="1"/>
</dbReference>
<name>A0ABU4G0P3_9BACL</name>
<dbReference type="PANTHER" id="PTHR46558:SF4">
    <property type="entry name" value="DNA-BIDING PHAGE PROTEIN"/>
    <property type="match status" value="1"/>
</dbReference>
<comment type="caution">
    <text evidence="3">The sequence shown here is derived from an EMBL/GenBank/DDBJ whole genome shotgun (WGS) entry which is preliminary data.</text>
</comment>
<feature type="domain" description="HTH cro/C1-type" evidence="2">
    <location>
        <begin position="6"/>
        <end position="60"/>
    </location>
</feature>
<protein>
    <submittedName>
        <fullName evidence="3">Helix-turn-helix transcriptional regulator</fullName>
    </submittedName>
</protein>
<dbReference type="InterPro" id="IPR001387">
    <property type="entry name" value="Cro/C1-type_HTH"/>
</dbReference>
<evidence type="ECO:0000259" key="2">
    <source>
        <dbReference type="PROSITE" id="PS50943"/>
    </source>
</evidence>
<dbReference type="Gene3D" id="1.10.260.40">
    <property type="entry name" value="lambda repressor-like DNA-binding domains"/>
    <property type="match status" value="1"/>
</dbReference>
<dbReference type="SUPFAM" id="SSF47413">
    <property type="entry name" value="lambda repressor-like DNA-binding domains"/>
    <property type="match status" value="1"/>
</dbReference>
<proteinExistence type="predicted"/>
<organism evidence="3 4">
    <name type="scientific">Sporosarcina aquimarina</name>
    <dbReference type="NCBI Taxonomy" id="114975"/>
    <lineage>
        <taxon>Bacteria</taxon>
        <taxon>Bacillati</taxon>
        <taxon>Bacillota</taxon>
        <taxon>Bacilli</taxon>
        <taxon>Bacillales</taxon>
        <taxon>Caryophanaceae</taxon>
        <taxon>Sporosarcina</taxon>
    </lineage>
</organism>
<evidence type="ECO:0000313" key="4">
    <source>
        <dbReference type="Proteomes" id="UP001280629"/>
    </source>
</evidence>
<reference evidence="3 4" key="1">
    <citation type="submission" date="2023-06" db="EMBL/GenBank/DDBJ databases">
        <title>Sporosarcina sp. nov., isolated from Korean traditional fermented seafood 'Jeotgal'.</title>
        <authorList>
            <person name="Yang A.-I."/>
            <person name="Shin N.-R."/>
        </authorList>
    </citation>
    <scope>NUCLEOTIDE SEQUENCE [LARGE SCALE GENOMIC DNA]</scope>
    <source>
        <strain evidence="3 4">KCTC3840</strain>
    </source>
</reference>
<dbReference type="RefSeq" id="WP_317936093.1">
    <property type="nucleotide sequence ID" value="NZ_JAUBDH010000006.1"/>
</dbReference>
<gene>
    <name evidence="3" type="ORF">QT716_10855</name>
</gene>
<sequence>MLNNRLKELRARRNCTQIELAKQAGVTRQTIGFIEKGEFSPSVTLSLKLAKALDCDINEIFWLEGEIDNEE</sequence>
<dbReference type="Pfam" id="PF01381">
    <property type="entry name" value="HTH_3"/>
    <property type="match status" value="1"/>
</dbReference>
<dbReference type="Proteomes" id="UP001280629">
    <property type="component" value="Unassembled WGS sequence"/>
</dbReference>
<keyword evidence="1" id="KW-0238">DNA-binding</keyword>
<accession>A0ABU4G0P3</accession>
<dbReference type="InterPro" id="IPR010982">
    <property type="entry name" value="Lambda_DNA-bd_dom_sf"/>
</dbReference>
<dbReference type="EMBL" id="JAUBDH010000006">
    <property type="protein sequence ID" value="MDW0110535.1"/>
    <property type="molecule type" value="Genomic_DNA"/>
</dbReference>
<dbReference type="PROSITE" id="PS50943">
    <property type="entry name" value="HTH_CROC1"/>
    <property type="match status" value="1"/>
</dbReference>
<dbReference type="CDD" id="cd00093">
    <property type="entry name" value="HTH_XRE"/>
    <property type="match status" value="1"/>
</dbReference>
<keyword evidence="4" id="KW-1185">Reference proteome</keyword>
<evidence type="ECO:0000256" key="1">
    <source>
        <dbReference type="ARBA" id="ARBA00023125"/>
    </source>
</evidence>
<dbReference type="PANTHER" id="PTHR46558">
    <property type="entry name" value="TRACRIPTIONAL REGULATORY PROTEIN-RELATED-RELATED"/>
    <property type="match status" value="1"/>
</dbReference>